<dbReference type="OrthoDB" id="4337967at2"/>
<organism evidence="2 3">
    <name type="scientific">Streptomyces cinnamoneus</name>
    <name type="common">Streptoverticillium cinnamoneum</name>
    <dbReference type="NCBI Taxonomy" id="53446"/>
    <lineage>
        <taxon>Bacteria</taxon>
        <taxon>Bacillati</taxon>
        <taxon>Actinomycetota</taxon>
        <taxon>Actinomycetes</taxon>
        <taxon>Kitasatosporales</taxon>
        <taxon>Streptomycetaceae</taxon>
        <taxon>Streptomyces</taxon>
        <taxon>Streptomyces cinnamoneus group</taxon>
    </lineage>
</organism>
<dbReference type="Proteomes" id="UP000222531">
    <property type="component" value="Unassembled WGS sequence"/>
</dbReference>
<feature type="region of interest" description="Disordered" evidence="1">
    <location>
        <begin position="341"/>
        <end position="482"/>
    </location>
</feature>
<feature type="compositionally biased region" description="Gly residues" evidence="1">
    <location>
        <begin position="196"/>
        <end position="207"/>
    </location>
</feature>
<dbReference type="EMBL" id="NHZO01000154">
    <property type="protein sequence ID" value="PHQ48965.1"/>
    <property type="molecule type" value="Genomic_DNA"/>
</dbReference>
<accession>A0A2G1XCP7</accession>
<reference evidence="2 3" key="1">
    <citation type="journal article" date="2017" name="Biochemistry">
        <title>Identification of the Biosynthetic Pathway for the Antibiotic Bicyclomycin.</title>
        <authorList>
            <person name="Patteson J."/>
            <person name="Cai W."/>
            <person name="Johnson R.A."/>
            <person name="Santa Maria K."/>
            <person name="Li B."/>
        </authorList>
    </citation>
    <scope>NUCLEOTIDE SEQUENCE [LARGE SCALE GENOMIC DNA]</scope>
    <source>
        <strain evidence="2 3">ATCC 21532</strain>
    </source>
</reference>
<sequence>MSVEVMMACIQGADGDELIHKGQALMDAKDEIERIGNDLKGHVTRTTWDGEGGTAFHEWGDDFAKQVLKLANFSGVAGKYMRQAGSDLKTAIKALPPIPEGTMGQCFADADKEKARVEALDKVRGQVAEQMQRIASSYRASTWEIKGAELPRLPGPPDTIMPISSDSEAYGASGGRSGGTSGGAYGGAVSTPSHGSFGGSASSGGHGTVSAGHQSVDSPSGTGSVNVPSSPGHIDRVPLPDNIGTNIDGTTTPTAPPVPSNVGTLPPPTSAGPGGTPPLVTPPMGPMTPNLGGGPRTVGGGATRMPPTAGGTGKFGTGPISGSIRPNIPRADTGIIGGMPSHGQPGAPGARGVPRGTVIGGESQPTGRGMAGGGMPGGGMRSGAGGSGYAGGTRRLVSEPGGVVGGPRGSQGARRDFTPGGAGLVRDKGTSTGNGGLVGGPPRAGQRSSDQQRDGAGVPDYLTEDEETWSTGGHNAVPPVIE</sequence>
<evidence type="ECO:0008006" key="4">
    <source>
        <dbReference type="Google" id="ProtNLM"/>
    </source>
</evidence>
<dbReference type="AlphaFoldDB" id="A0A2G1XCP7"/>
<dbReference type="RefSeq" id="WP_099200928.1">
    <property type="nucleotide sequence ID" value="NZ_JBIRXA010000030.1"/>
</dbReference>
<gene>
    <name evidence="2" type="ORF">BLA24_22940</name>
</gene>
<feature type="compositionally biased region" description="Pro residues" evidence="1">
    <location>
        <begin position="254"/>
        <end position="278"/>
    </location>
</feature>
<feature type="compositionally biased region" description="Polar residues" evidence="1">
    <location>
        <begin position="215"/>
        <end position="229"/>
    </location>
</feature>
<feature type="compositionally biased region" description="Gly residues" evidence="1">
    <location>
        <begin position="369"/>
        <end position="391"/>
    </location>
</feature>
<feature type="compositionally biased region" description="Low complexity" evidence="1">
    <location>
        <begin position="343"/>
        <end position="356"/>
    </location>
</feature>
<evidence type="ECO:0000256" key="1">
    <source>
        <dbReference type="SAM" id="MobiDB-lite"/>
    </source>
</evidence>
<proteinExistence type="predicted"/>
<evidence type="ECO:0000313" key="3">
    <source>
        <dbReference type="Proteomes" id="UP000222531"/>
    </source>
</evidence>
<comment type="caution">
    <text evidence="2">The sequence shown here is derived from an EMBL/GenBank/DDBJ whole genome shotgun (WGS) entry which is preliminary data.</text>
</comment>
<feature type="compositionally biased region" description="Polar residues" evidence="1">
    <location>
        <begin position="243"/>
        <end position="253"/>
    </location>
</feature>
<feature type="compositionally biased region" description="Gly residues" evidence="1">
    <location>
        <begin position="172"/>
        <end position="186"/>
    </location>
</feature>
<evidence type="ECO:0000313" key="2">
    <source>
        <dbReference type="EMBL" id="PHQ48965.1"/>
    </source>
</evidence>
<keyword evidence="3" id="KW-1185">Reference proteome</keyword>
<name>A0A2G1XCP7_STRCJ</name>
<protein>
    <recommendedName>
        <fullName evidence="4">WXG100 family type VII secretion target</fullName>
    </recommendedName>
</protein>
<feature type="region of interest" description="Disordered" evidence="1">
    <location>
        <begin position="149"/>
        <end position="278"/>
    </location>
</feature>